<evidence type="ECO:0000256" key="7">
    <source>
        <dbReference type="ARBA" id="ARBA00023065"/>
    </source>
</evidence>
<dbReference type="CDD" id="cd18175">
    <property type="entry name" value="ATP-synt_Vo_c_ATP6C_rpt1"/>
    <property type="match status" value="1"/>
</dbReference>
<comment type="caution">
    <text evidence="12">The sequence shown here is derived from an EMBL/GenBank/DDBJ whole genome shotgun (WGS) entry which is preliminary data.</text>
</comment>
<evidence type="ECO:0000256" key="10">
    <source>
        <dbReference type="SAM" id="Phobius"/>
    </source>
</evidence>
<dbReference type="Gene3D" id="1.20.120.610">
    <property type="entry name" value="lithium bound rotor ring of v- atpase"/>
    <property type="match status" value="1"/>
</dbReference>
<dbReference type="PRINTS" id="PR00122">
    <property type="entry name" value="VACATPASE"/>
</dbReference>
<feature type="transmembrane region" description="Helical" evidence="10">
    <location>
        <begin position="64"/>
        <end position="94"/>
    </location>
</feature>
<keyword evidence="3" id="KW-0813">Transport</keyword>
<feature type="domain" description="V-ATPase proteolipid subunit C-like" evidence="11">
    <location>
        <begin position="25"/>
        <end position="84"/>
    </location>
</feature>
<accession>A0A813IVQ4</accession>
<proteinExistence type="inferred from homology"/>
<keyword evidence="8 10" id="KW-0472">Membrane</keyword>
<evidence type="ECO:0000256" key="5">
    <source>
        <dbReference type="ARBA" id="ARBA00022781"/>
    </source>
</evidence>
<evidence type="ECO:0000256" key="6">
    <source>
        <dbReference type="ARBA" id="ARBA00022989"/>
    </source>
</evidence>
<evidence type="ECO:0000256" key="8">
    <source>
        <dbReference type="ARBA" id="ARBA00023136"/>
    </source>
</evidence>
<keyword evidence="4 10" id="KW-0812">Transmembrane</keyword>
<keyword evidence="5" id="KW-0375">Hydrogen ion transport</keyword>
<dbReference type="GO" id="GO:0046961">
    <property type="term" value="F:proton-transporting ATPase activity, rotational mechanism"/>
    <property type="evidence" value="ECO:0007669"/>
    <property type="project" value="InterPro"/>
</dbReference>
<protein>
    <recommendedName>
        <fullName evidence="11">V-ATPase proteolipid subunit C-like domain-containing protein</fullName>
    </recommendedName>
</protein>
<gene>
    <name evidence="12" type="ORF">PGLA2088_LOCUS12337</name>
</gene>
<evidence type="ECO:0000256" key="1">
    <source>
        <dbReference type="ARBA" id="ARBA00004141"/>
    </source>
</evidence>
<dbReference type="InterPro" id="IPR011555">
    <property type="entry name" value="ATPase_proteolipid_su_C_euk"/>
</dbReference>
<dbReference type="Pfam" id="PF00137">
    <property type="entry name" value="ATP-synt_C"/>
    <property type="match status" value="1"/>
</dbReference>
<dbReference type="AlphaFoldDB" id="A0A813IVQ4"/>
<dbReference type="InterPro" id="IPR035921">
    <property type="entry name" value="F/V-ATP_Csub_sf"/>
</dbReference>
<evidence type="ECO:0000256" key="4">
    <source>
        <dbReference type="ARBA" id="ARBA00022692"/>
    </source>
</evidence>
<name>A0A813IVQ4_POLGL</name>
<reference evidence="12" key="1">
    <citation type="submission" date="2021-02" db="EMBL/GenBank/DDBJ databases">
        <authorList>
            <person name="Dougan E. K."/>
            <person name="Rhodes N."/>
            <person name="Thang M."/>
            <person name="Chan C."/>
        </authorList>
    </citation>
    <scope>NUCLEOTIDE SEQUENCE</scope>
</reference>
<evidence type="ECO:0000256" key="2">
    <source>
        <dbReference type="ARBA" id="ARBA00007296"/>
    </source>
</evidence>
<comment type="similarity">
    <text evidence="2">Belongs to the V-ATPase proteolipid subunit family.</text>
</comment>
<dbReference type="GO" id="GO:0033179">
    <property type="term" value="C:proton-transporting V-type ATPase, V0 domain"/>
    <property type="evidence" value="ECO:0007669"/>
    <property type="project" value="InterPro"/>
</dbReference>
<evidence type="ECO:0000313" key="13">
    <source>
        <dbReference type="Proteomes" id="UP000626109"/>
    </source>
</evidence>
<evidence type="ECO:0000256" key="3">
    <source>
        <dbReference type="ARBA" id="ARBA00022448"/>
    </source>
</evidence>
<sequence>MAVYGASTLLAMQPCDPSSTFFGFMGVTSAIVFANMGAAYGTAKSGVGISSMGVMRPDMVMRSIIPVVMAGVLGIYGLISFFVIFPLVLLVLWMKRAPLLRGVRNDDGTALLRNCKTCNSGMSSQEEFKRPDGFNRINAFLHVQMCRKIGLLRKPMTQKVRWLLRKLSPAACKPKKKRRRSVNWARRRADDRKARRKNLQLARASIQRGGAGSSHCPAAVRSVTHTLGVLEEERGGLCLNVPVERGAFATARSSEDQNTKTKRQRKAAVKDEDGLLTALARLIARAKSEPKGLLQRLEGFLDAAKHGKIGTRTQKNEKTAGATGSKLSRALRLREGAWPKDAVISKHKLQKQLENEETITAAVALVHHKDVQTLKDLASAHGYTSCKLALVCADLEVAPKGHTTTWLQLHVKDMAPQLRKVAVTPLAAELPAMPSVVVRQTQPITIPNYGWRKIIDDKGTVEGVAGFLRVTKEVADNARDTKSGKAGLFVDYLAQQGIRVQVAWIVCLQDETDEDYYLRALKTAGDKGLAFRHGGGAYLGVRGAEVQDTDKWKKATQWRLH</sequence>
<evidence type="ECO:0000259" key="11">
    <source>
        <dbReference type="Pfam" id="PF00137"/>
    </source>
</evidence>
<dbReference type="NCBIfam" id="TIGR01100">
    <property type="entry name" value="V_ATP_synt_C"/>
    <property type="match status" value="1"/>
</dbReference>
<keyword evidence="6 10" id="KW-1133">Transmembrane helix</keyword>
<evidence type="ECO:0000313" key="12">
    <source>
        <dbReference type="EMBL" id="CAE8656686.1"/>
    </source>
</evidence>
<dbReference type="Proteomes" id="UP000626109">
    <property type="component" value="Unassembled WGS sequence"/>
</dbReference>
<feature type="transmembrane region" description="Helical" evidence="10">
    <location>
        <begin position="20"/>
        <end position="43"/>
    </location>
</feature>
<evidence type="ECO:0000256" key="9">
    <source>
        <dbReference type="SAM" id="MobiDB-lite"/>
    </source>
</evidence>
<dbReference type="InterPro" id="IPR000245">
    <property type="entry name" value="ATPase_proteolipid_csu"/>
</dbReference>
<comment type="subcellular location">
    <subcellularLocation>
        <location evidence="1">Membrane</location>
        <topology evidence="1">Multi-pass membrane protein</topology>
    </subcellularLocation>
</comment>
<keyword evidence="7" id="KW-0406">Ion transport</keyword>
<dbReference type="InterPro" id="IPR002379">
    <property type="entry name" value="ATPase_proteolipid_c-like_dom"/>
</dbReference>
<feature type="region of interest" description="Disordered" evidence="9">
    <location>
        <begin position="175"/>
        <end position="195"/>
    </location>
</feature>
<organism evidence="12 13">
    <name type="scientific">Polarella glacialis</name>
    <name type="common">Dinoflagellate</name>
    <dbReference type="NCBI Taxonomy" id="89957"/>
    <lineage>
        <taxon>Eukaryota</taxon>
        <taxon>Sar</taxon>
        <taxon>Alveolata</taxon>
        <taxon>Dinophyceae</taxon>
        <taxon>Suessiales</taxon>
        <taxon>Suessiaceae</taxon>
        <taxon>Polarella</taxon>
    </lineage>
</organism>
<dbReference type="EMBL" id="CAJNNW010014506">
    <property type="protein sequence ID" value="CAE8656686.1"/>
    <property type="molecule type" value="Genomic_DNA"/>
</dbReference>
<dbReference type="PANTHER" id="PTHR10263">
    <property type="entry name" value="V-TYPE PROTON ATPASE PROTEOLIPID SUBUNIT"/>
    <property type="match status" value="1"/>
</dbReference>